<dbReference type="SMART" id="SM00924">
    <property type="entry name" value="MgtE_N"/>
    <property type="match status" value="1"/>
</dbReference>
<dbReference type="SUPFAM" id="SSF158791">
    <property type="entry name" value="MgtE N-terminal domain-like"/>
    <property type="match status" value="1"/>
</dbReference>
<keyword evidence="12" id="KW-1185">Reference proteome</keyword>
<sequence>MNAAVSAALAGDFLAVFPAEAARVIETMPEEAIAAQLARLPPARLVPVMNAMTPMIGAAVLQCLPEPARLQVLQQAERSRAAAFLAQAEEEAREALLQLLPAGTAAQLRRMLDYPEATAGRLMDTVVFSLPAEANVGRALALLREGGNRRVRLIKLLDAENRLAGVVDLRELALHHADTPLSHLMVPVPAVASPMDPQEEVVEKLETQDLDELTVLDPEGRILGVVRHHRLLEALKDEASLDIQTMVGAGREERATSSSWLALRKRMPWLQINLLTAFLAASVVGIFEDTIATYTALAVLLPVVAGQSGNAGAQALAVTMRGLALREIGIAHWFAVMRKEVNTGFWNGLAIALTCGIGVYLWSDSVGLVLVIALSMVISMVMAGIAGALVPIVLARLGQDPAVASSIILTTVTDIAGFFSFLGIATLLGSMLG</sequence>
<evidence type="ECO:0000256" key="1">
    <source>
        <dbReference type="ARBA" id="ARBA00004141"/>
    </source>
</evidence>
<evidence type="ECO:0000256" key="8">
    <source>
        <dbReference type="PROSITE-ProRule" id="PRU00703"/>
    </source>
</evidence>
<evidence type="ECO:0000313" key="12">
    <source>
        <dbReference type="Proteomes" id="UP001595528"/>
    </source>
</evidence>
<dbReference type="PROSITE" id="PS51371">
    <property type="entry name" value="CBS"/>
    <property type="match status" value="1"/>
</dbReference>
<evidence type="ECO:0000313" key="11">
    <source>
        <dbReference type="EMBL" id="MFC3230732.1"/>
    </source>
</evidence>
<keyword evidence="5" id="KW-0460">Magnesium</keyword>
<dbReference type="PANTHER" id="PTHR41394:SF5">
    <property type="entry name" value="SLC41A_MGTE INTEGRAL MEMBRANE DOMAIN-CONTAINING PROTEIN"/>
    <property type="match status" value="1"/>
</dbReference>
<dbReference type="InterPro" id="IPR006668">
    <property type="entry name" value="Mg_transptr_MgtE_intracell_dom"/>
</dbReference>
<comment type="similarity">
    <text evidence="2">Belongs to the SLC41A transporter family.</text>
</comment>
<feature type="transmembrane region" description="Helical" evidence="9">
    <location>
        <begin position="368"/>
        <end position="395"/>
    </location>
</feature>
<dbReference type="Gene3D" id="3.10.580.10">
    <property type="entry name" value="CBS-domain"/>
    <property type="match status" value="1"/>
</dbReference>
<feature type="transmembrane region" description="Helical" evidence="9">
    <location>
        <begin position="344"/>
        <end position="362"/>
    </location>
</feature>
<protein>
    <submittedName>
        <fullName evidence="11">Magnesium transporter</fullName>
    </submittedName>
</protein>
<dbReference type="RefSeq" id="WP_379906164.1">
    <property type="nucleotide sequence ID" value="NZ_JBHRTR010000048.1"/>
</dbReference>
<dbReference type="InterPro" id="IPR046342">
    <property type="entry name" value="CBS_dom_sf"/>
</dbReference>
<evidence type="ECO:0000256" key="3">
    <source>
        <dbReference type="ARBA" id="ARBA00022448"/>
    </source>
</evidence>
<comment type="subcellular location">
    <subcellularLocation>
        <location evidence="1">Membrane</location>
        <topology evidence="1">Multi-pass membrane protein</topology>
    </subcellularLocation>
</comment>
<accession>A0ABV7L8Z1</accession>
<dbReference type="InterPro" id="IPR036739">
    <property type="entry name" value="SLC41_membr_dom_sf"/>
</dbReference>
<evidence type="ECO:0000256" key="9">
    <source>
        <dbReference type="SAM" id="Phobius"/>
    </source>
</evidence>
<dbReference type="InterPro" id="IPR006667">
    <property type="entry name" value="SLC41_membr_dom"/>
</dbReference>
<evidence type="ECO:0000256" key="2">
    <source>
        <dbReference type="ARBA" id="ARBA00009749"/>
    </source>
</evidence>
<keyword evidence="7 9" id="KW-0472">Membrane</keyword>
<gene>
    <name evidence="11" type="ORF">ACFOGJ_26025</name>
</gene>
<keyword evidence="6 9" id="KW-1133">Transmembrane helix</keyword>
<dbReference type="PANTHER" id="PTHR41394">
    <property type="entry name" value="MAGNESIUM TRANSPORTER MGTE"/>
    <property type="match status" value="1"/>
</dbReference>
<keyword evidence="4 9" id="KW-0812">Transmembrane</keyword>
<dbReference type="Gene3D" id="1.10.357.20">
    <property type="entry name" value="SLC41 divalent cation transporters, integral membrane domain"/>
    <property type="match status" value="1"/>
</dbReference>
<name>A0ABV7L8Z1_9PROT</name>
<dbReference type="EMBL" id="JBHRTR010000048">
    <property type="protein sequence ID" value="MFC3230732.1"/>
    <property type="molecule type" value="Genomic_DNA"/>
</dbReference>
<dbReference type="SMART" id="SM00116">
    <property type="entry name" value="CBS"/>
    <property type="match status" value="2"/>
</dbReference>
<keyword evidence="3" id="KW-0813">Transport</keyword>
<keyword evidence="8" id="KW-0129">CBS domain</keyword>
<feature type="transmembrane region" description="Helical" evidence="9">
    <location>
        <begin position="407"/>
        <end position="432"/>
    </location>
</feature>
<evidence type="ECO:0000256" key="5">
    <source>
        <dbReference type="ARBA" id="ARBA00022842"/>
    </source>
</evidence>
<feature type="transmembrane region" description="Helical" evidence="9">
    <location>
        <begin position="269"/>
        <end position="287"/>
    </location>
</feature>
<reference evidence="12" key="1">
    <citation type="journal article" date="2019" name="Int. J. Syst. Evol. Microbiol.">
        <title>The Global Catalogue of Microorganisms (GCM) 10K type strain sequencing project: providing services to taxonomists for standard genome sequencing and annotation.</title>
        <authorList>
            <consortium name="The Broad Institute Genomics Platform"/>
            <consortium name="The Broad Institute Genome Sequencing Center for Infectious Disease"/>
            <person name="Wu L."/>
            <person name="Ma J."/>
        </authorList>
    </citation>
    <scope>NUCLEOTIDE SEQUENCE [LARGE SCALE GENOMIC DNA]</scope>
    <source>
        <strain evidence="12">KCTC 42964</strain>
    </source>
</reference>
<dbReference type="Pfam" id="PF00571">
    <property type="entry name" value="CBS"/>
    <property type="match status" value="2"/>
</dbReference>
<dbReference type="SUPFAM" id="SSF161093">
    <property type="entry name" value="MgtE membrane domain-like"/>
    <property type="match status" value="1"/>
</dbReference>
<evidence type="ECO:0000256" key="7">
    <source>
        <dbReference type="ARBA" id="ARBA00023136"/>
    </source>
</evidence>
<organism evidence="11 12">
    <name type="scientific">Marinibaculum pumilum</name>
    <dbReference type="NCBI Taxonomy" id="1766165"/>
    <lineage>
        <taxon>Bacteria</taxon>
        <taxon>Pseudomonadati</taxon>
        <taxon>Pseudomonadota</taxon>
        <taxon>Alphaproteobacteria</taxon>
        <taxon>Rhodospirillales</taxon>
        <taxon>Rhodospirillaceae</taxon>
        <taxon>Marinibaculum</taxon>
    </lineage>
</organism>
<dbReference type="Proteomes" id="UP001595528">
    <property type="component" value="Unassembled WGS sequence"/>
</dbReference>
<dbReference type="Pfam" id="PF01769">
    <property type="entry name" value="MgtE"/>
    <property type="match status" value="1"/>
</dbReference>
<dbReference type="SUPFAM" id="SSF54631">
    <property type="entry name" value="CBS-domain pair"/>
    <property type="match status" value="1"/>
</dbReference>
<feature type="domain" description="CBS" evidence="10">
    <location>
        <begin position="185"/>
        <end position="243"/>
    </location>
</feature>
<comment type="caution">
    <text evidence="11">The sequence shown here is derived from an EMBL/GenBank/DDBJ whole genome shotgun (WGS) entry which is preliminary data.</text>
</comment>
<evidence type="ECO:0000256" key="4">
    <source>
        <dbReference type="ARBA" id="ARBA00022692"/>
    </source>
</evidence>
<dbReference type="Pfam" id="PF03448">
    <property type="entry name" value="MgtE_N"/>
    <property type="match status" value="1"/>
</dbReference>
<evidence type="ECO:0000259" key="10">
    <source>
        <dbReference type="PROSITE" id="PS51371"/>
    </source>
</evidence>
<dbReference type="InterPro" id="IPR000644">
    <property type="entry name" value="CBS_dom"/>
</dbReference>
<evidence type="ECO:0000256" key="6">
    <source>
        <dbReference type="ARBA" id="ARBA00022989"/>
    </source>
</evidence>
<proteinExistence type="inferred from homology"/>